<evidence type="ECO:0000259" key="5">
    <source>
        <dbReference type="Pfam" id="PF24055"/>
    </source>
</evidence>
<feature type="domain" description="DNA polymerase delta/zeta catalytic subunit N-terminal" evidence="5">
    <location>
        <begin position="30"/>
        <end position="108"/>
    </location>
</feature>
<dbReference type="Gene3D" id="3.30.342.10">
    <property type="entry name" value="DNA Polymerase, chain B, domain 1"/>
    <property type="match status" value="1"/>
</dbReference>
<evidence type="ECO:0000256" key="1">
    <source>
        <dbReference type="ARBA" id="ARBA00024411"/>
    </source>
</evidence>
<evidence type="ECO:0000313" key="8">
    <source>
        <dbReference type="Proteomes" id="UP000784294"/>
    </source>
</evidence>
<evidence type="ECO:0000256" key="3">
    <source>
        <dbReference type="ARBA" id="ARBA00049244"/>
    </source>
</evidence>
<evidence type="ECO:0000313" key="7">
    <source>
        <dbReference type="EMBL" id="VEL27494.1"/>
    </source>
</evidence>
<feature type="domain" description="DNA-directed DNA polymerase family B exonuclease" evidence="4">
    <location>
        <begin position="129"/>
        <end position="239"/>
    </location>
</feature>
<dbReference type="AlphaFoldDB" id="A0A448X423"/>
<dbReference type="InterPro" id="IPR006133">
    <property type="entry name" value="DNA-dir_DNA_pol_B_exonuc"/>
</dbReference>
<protein>
    <recommendedName>
        <fullName evidence="1">DNA polymerase delta catalytic subunit</fullName>
    </recommendedName>
    <alternativeName>
        <fullName evidence="2">3'-5' exodeoxyribonuclease</fullName>
    </alternativeName>
</protein>
<comment type="catalytic activity">
    <reaction evidence="3">
        <text>DNA(n) + a 2'-deoxyribonucleoside 5'-triphosphate = DNA(n+1) + diphosphate</text>
        <dbReference type="Rhea" id="RHEA:22508"/>
        <dbReference type="Rhea" id="RHEA-COMP:17339"/>
        <dbReference type="Rhea" id="RHEA-COMP:17340"/>
        <dbReference type="ChEBI" id="CHEBI:33019"/>
        <dbReference type="ChEBI" id="CHEBI:61560"/>
        <dbReference type="ChEBI" id="CHEBI:173112"/>
        <dbReference type="EC" id="2.7.7.7"/>
    </reaction>
</comment>
<dbReference type="GO" id="GO:0008296">
    <property type="term" value="F:3'-5'-DNA exonuclease activity"/>
    <property type="evidence" value="ECO:0007669"/>
    <property type="project" value="TreeGrafter"/>
</dbReference>
<dbReference type="OrthoDB" id="6275470at2759"/>
<dbReference type="EMBL" id="CAAALY010087638">
    <property type="protein sequence ID" value="VEL27494.1"/>
    <property type="molecule type" value="Genomic_DNA"/>
</dbReference>
<comment type="caution">
    <text evidence="7">The sequence shown here is derived from an EMBL/GenBank/DDBJ whole genome shotgun (WGS) entry which is preliminary data.</text>
</comment>
<dbReference type="InterPro" id="IPR050240">
    <property type="entry name" value="DNA_pol_type-B"/>
</dbReference>
<dbReference type="SUPFAM" id="SSF53098">
    <property type="entry name" value="Ribonuclease H-like"/>
    <property type="match status" value="1"/>
</dbReference>
<dbReference type="InterPro" id="IPR056447">
    <property type="entry name" value="REV3_N"/>
</dbReference>
<organism evidence="7 8">
    <name type="scientific">Protopolystoma xenopodis</name>
    <dbReference type="NCBI Taxonomy" id="117903"/>
    <lineage>
        <taxon>Eukaryota</taxon>
        <taxon>Metazoa</taxon>
        <taxon>Spiralia</taxon>
        <taxon>Lophotrochozoa</taxon>
        <taxon>Platyhelminthes</taxon>
        <taxon>Monogenea</taxon>
        <taxon>Polyopisthocotylea</taxon>
        <taxon>Polystomatidea</taxon>
        <taxon>Polystomatidae</taxon>
        <taxon>Protopolystoma</taxon>
    </lineage>
</organism>
<name>A0A448X423_9PLAT</name>
<dbReference type="Pfam" id="PF24065">
    <property type="entry name" value="REV3_N"/>
    <property type="match status" value="1"/>
</dbReference>
<dbReference type="InterPro" id="IPR012337">
    <property type="entry name" value="RNaseH-like_sf"/>
</dbReference>
<dbReference type="InterPro" id="IPR056435">
    <property type="entry name" value="DPOD/Z_N"/>
</dbReference>
<evidence type="ECO:0000256" key="2">
    <source>
        <dbReference type="ARBA" id="ARBA00042791"/>
    </source>
</evidence>
<feature type="domain" description="DNA polymerase zeta catalytic subunit N-terminal" evidence="6">
    <location>
        <begin position="7"/>
        <end position="29"/>
    </location>
</feature>
<evidence type="ECO:0000259" key="4">
    <source>
        <dbReference type="Pfam" id="PF03104"/>
    </source>
</evidence>
<proteinExistence type="predicted"/>
<dbReference type="FunFam" id="3.30.342.10:FF:000003">
    <property type="entry name" value="DNA polymerase"/>
    <property type="match status" value="1"/>
</dbReference>
<dbReference type="GO" id="GO:0006297">
    <property type="term" value="P:nucleotide-excision repair, DNA gap filling"/>
    <property type="evidence" value="ECO:0007669"/>
    <property type="project" value="TreeGrafter"/>
</dbReference>
<keyword evidence="8" id="KW-1185">Reference proteome</keyword>
<dbReference type="PANTHER" id="PTHR10322">
    <property type="entry name" value="DNA POLYMERASE CATALYTIC SUBUNIT"/>
    <property type="match status" value="1"/>
</dbReference>
<dbReference type="Pfam" id="PF03104">
    <property type="entry name" value="DNA_pol_B_exo1"/>
    <property type="match status" value="1"/>
</dbReference>
<reference evidence="7" key="1">
    <citation type="submission" date="2018-11" db="EMBL/GenBank/DDBJ databases">
        <authorList>
            <consortium name="Pathogen Informatics"/>
        </authorList>
    </citation>
    <scope>NUCLEOTIDE SEQUENCE</scope>
</reference>
<dbReference type="Pfam" id="PF24055">
    <property type="entry name" value="POL3_N"/>
    <property type="match status" value="1"/>
</dbReference>
<accession>A0A448X423</accession>
<dbReference type="GO" id="GO:0043625">
    <property type="term" value="C:delta DNA polymerase complex"/>
    <property type="evidence" value="ECO:0007669"/>
    <property type="project" value="TreeGrafter"/>
</dbReference>
<dbReference type="Proteomes" id="UP000784294">
    <property type="component" value="Unassembled WGS sequence"/>
</dbReference>
<evidence type="ECO:0000259" key="6">
    <source>
        <dbReference type="Pfam" id="PF24065"/>
    </source>
</evidence>
<sequence>MPGTTDDLVPIIRVFGVTNKGYSVCLHIHGFAPYFYVPAPSGFVESHISLFREALNQSLKREVKQKDLVALQHMVLAVRLEMKESIYGFHDNRKLPFIRITLALPRLIAPAKRILENGFAFSNYSMQSYSIFESNIDFEVRFMVDIGMMGCCWVEVPKGQYLLRLDDPSSSRCENQTPTDSLAYAGPKISPQPKQTRCQIELDIAWDSLQAHPSEKAEWSHIAPIRVLSFDIECAGRKGSHNFTLLMILFKIKLSYYNLYFVVIQNLM</sequence>
<gene>
    <name evidence="7" type="ORF">PXEA_LOCUS20934</name>
</gene>
<dbReference type="GO" id="GO:0003887">
    <property type="term" value="F:DNA-directed DNA polymerase activity"/>
    <property type="evidence" value="ECO:0007669"/>
    <property type="project" value="UniProtKB-EC"/>
</dbReference>
<dbReference type="GO" id="GO:0045004">
    <property type="term" value="P:DNA replication proofreading"/>
    <property type="evidence" value="ECO:0007669"/>
    <property type="project" value="TreeGrafter"/>
</dbReference>
<dbReference type="GO" id="GO:0006287">
    <property type="term" value="P:base-excision repair, gap-filling"/>
    <property type="evidence" value="ECO:0007669"/>
    <property type="project" value="TreeGrafter"/>
</dbReference>
<dbReference type="PANTHER" id="PTHR10322:SF23">
    <property type="entry name" value="DNA POLYMERASE DELTA CATALYTIC SUBUNIT"/>
    <property type="match status" value="1"/>
</dbReference>